<dbReference type="InterPro" id="IPR006680">
    <property type="entry name" value="Amidohydro-rel"/>
</dbReference>
<evidence type="ECO:0000256" key="2">
    <source>
        <dbReference type="ARBA" id="ARBA00008829"/>
    </source>
</evidence>
<reference evidence="7 8" key="1">
    <citation type="submission" date="2017-01" db="EMBL/GenBank/DDBJ databases">
        <authorList>
            <person name="Mah S.A."/>
            <person name="Swanson W.J."/>
            <person name="Moy G.W."/>
            <person name="Vacquier V.D."/>
        </authorList>
    </citation>
    <scope>NUCLEOTIDE SEQUENCE [LARGE SCALE GENOMIC DNA]</scope>
    <source>
        <strain evidence="7 8">CPCC 203464</strain>
    </source>
</reference>
<dbReference type="STRING" id="1344003.SAMN05445060_0762"/>
<dbReference type="Proteomes" id="UP000186218">
    <property type="component" value="Unassembled WGS sequence"/>
</dbReference>
<dbReference type="GO" id="GO:0046872">
    <property type="term" value="F:metal ion binding"/>
    <property type="evidence" value="ECO:0007669"/>
    <property type="project" value="UniProtKB-KW"/>
</dbReference>
<organism evidence="7 8">
    <name type="scientific">Williamsia sterculiae</name>
    <dbReference type="NCBI Taxonomy" id="1344003"/>
    <lineage>
        <taxon>Bacteria</taxon>
        <taxon>Bacillati</taxon>
        <taxon>Actinomycetota</taxon>
        <taxon>Actinomycetes</taxon>
        <taxon>Mycobacteriales</taxon>
        <taxon>Nocardiaceae</taxon>
        <taxon>Williamsia</taxon>
    </lineage>
</organism>
<dbReference type="GO" id="GO:0005829">
    <property type="term" value="C:cytosol"/>
    <property type="evidence" value="ECO:0007669"/>
    <property type="project" value="TreeGrafter"/>
</dbReference>
<protein>
    <submittedName>
        <fullName evidence="7">Dihydropyrimidinase</fullName>
    </submittedName>
</protein>
<dbReference type="CDD" id="cd01314">
    <property type="entry name" value="D-HYD"/>
    <property type="match status" value="1"/>
</dbReference>
<comment type="PTM">
    <text evidence="5">Carbamylation allows a single lysine to coordinate two divalent metal cations.</text>
</comment>
<evidence type="ECO:0000256" key="1">
    <source>
        <dbReference type="ARBA" id="ARBA00001947"/>
    </source>
</evidence>
<dbReference type="GO" id="GO:0016812">
    <property type="term" value="F:hydrolase activity, acting on carbon-nitrogen (but not peptide) bonds, in cyclic amides"/>
    <property type="evidence" value="ECO:0007669"/>
    <property type="project" value="TreeGrafter"/>
</dbReference>
<keyword evidence="8" id="KW-1185">Reference proteome</keyword>
<evidence type="ECO:0000256" key="4">
    <source>
        <dbReference type="ARBA" id="ARBA00022801"/>
    </source>
</evidence>
<evidence type="ECO:0000313" key="7">
    <source>
        <dbReference type="EMBL" id="SIR77018.1"/>
    </source>
</evidence>
<feature type="domain" description="Amidohydrolase-related" evidence="6">
    <location>
        <begin position="58"/>
        <end position="447"/>
    </location>
</feature>
<dbReference type="Gene3D" id="3.20.20.140">
    <property type="entry name" value="Metal-dependent hydrolases"/>
    <property type="match status" value="1"/>
</dbReference>
<sequence length="473" mass="51022">MSTTFIHGGTVICPTGSQQLDVLVDGGTIAALLTPGSTALGADLAADADVTIDATGKYVIPGGVDGHTHMEMPFGGTFASDTFETGTRAAAHGGTTTIVDFVVQNPGMRVQDTVARWHDKARGNCAIDYGFHQIIGGVDDESLKGMAELVSEGITSFKLFMAYPGVFYSTDGQILRAMQEAADLGALLMMHAENGIAIDVLVEQALAQGHTSPYYHGTSRPWQLEEEATHRAIMLADLTKAPLYVVHVSAKQALAQIAEARGRDQNVFAETCPQYLYLSLEEQLGAPGFEGAKWVCSTPLRARAEGHQDELWRYIRTGDVASVATDHCPFCMTDQKEMGIGDFSKIPNGIGSVEHRMDLMFQGVVEGKISKESWVDICCTNPARTFGMYPRKGTISPGADADIVVYDPNGHTSIGIDKTHHMNLDYSAYEGFEIDGHVDTVLSRGRVIVDDNTYLGSRGHGEFVKRGLAQNLI</sequence>
<evidence type="ECO:0000256" key="5">
    <source>
        <dbReference type="PIRSR" id="PIRSR611778-50"/>
    </source>
</evidence>
<dbReference type="OrthoDB" id="9775759at2"/>
<dbReference type="Pfam" id="PF01979">
    <property type="entry name" value="Amidohydro_1"/>
    <property type="match status" value="1"/>
</dbReference>
<evidence type="ECO:0000313" key="8">
    <source>
        <dbReference type="Proteomes" id="UP000186218"/>
    </source>
</evidence>
<gene>
    <name evidence="7" type="ORF">SAMN05445060_0762</name>
</gene>
<comment type="similarity">
    <text evidence="2">Belongs to the metallo-dependent hydrolases superfamily. Hydantoinase/dihydropyrimidinase family.</text>
</comment>
<dbReference type="RefSeq" id="WP_076476720.1">
    <property type="nucleotide sequence ID" value="NZ_FTNT01000002.1"/>
</dbReference>
<keyword evidence="4" id="KW-0378">Hydrolase</keyword>
<evidence type="ECO:0000259" key="6">
    <source>
        <dbReference type="Pfam" id="PF01979"/>
    </source>
</evidence>
<dbReference type="PANTHER" id="PTHR11647:SF1">
    <property type="entry name" value="COLLAPSIN RESPONSE MEDIATOR PROTEIN"/>
    <property type="match status" value="1"/>
</dbReference>
<dbReference type="NCBIfam" id="TIGR02033">
    <property type="entry name" value="D-hydantoinase"/>
    <property type="match status" value="1"/>
</dbReference>
<proteinExistence type="inferred from homology"/>
<dbReference type="InterPro" id="IPR050378">
    <property type="entry name" value="Metallo-dep_Hydrolases_sf"/>
</dbReference>
<dbReference type="SUPFAM" id="SSF51338">
    <property type="entry name" value="Composite domain of metallo-dependent hydrolases"/>
    <property type="match status" value="2"/>
</dbReference>
<dbReference type="SUPFAM" id="SSF51556">
    <property type="entry name" value="Metallo-dependent hydrolases"/>
    <property type="match status" value="1"/>
</dbReference>
<dbReference type="FunFam" id="3.20.20.140:FF:000037">
    <property type="entry name" value="Dihydropyrimidinase"/>
    <property type="match status" value="1"/>
</dbReference>
<dbReference type="InterPro" id="IPR011059">
    <property type="entry name" value="Metal-dep_hydrolase_composite"/>
</dbReference>
<feature type="modified residue" description="N6-carboxylysine" evidence="5">
    <location>
        <position position="158"/>
    </location>
</feature>
<dbReference type="EMBL" id="FTNT01000002">
    <property type="protein sequence ID" value="SIR77018.1"/>
    <property type="molecule type" value="Genomic_DNA"/>
</dbReference>
<dbReference type="AlphaFoldDB" id="A0A1N7DMQ9"/>
<keyword evidence="3" id="KW-0479">Metal-binding</keyword>
<dbReference type="PANTHER" id="PTHR11647">
    <property type="entry name" value="HYDRANTOINASE/DIHYDROPYRIMIDINASE FAMILY MEMBER"/>
    <property type="match status" value="1"/>
</dbReference>
<dbReference type="Gene3D" id="2.30.40.10">
    <property type="entry name" value="Urease, subunit C, domain 1"/>
    <property type="match status" value="1"/>
</dbReference>
<comment type="cofactor">
    <cofactor evidence="1">
        <name>Zn(2+)</name>
        <dbReference type="ChEBI" id="CHEBI:29105"/>
    </cofactor>
</comment>
<dbReference type="InterPro" id="IPR011778">
    <property type="entry name" value="Hydantoinase/dihydroPyrase"/>
</dbReference>
<accession>A0A1N7DMQ9</accession>
<dbReference type="InterPro" id="IPR032466">
    <property type="entry name" value="Metal_Hydrolase"/>
</dbReference>
<name>A0A1N7DMQ9_9NOCA</name>
<evidence type="ECO:0000256" key="3">
    <source>
        <dbReference type="ARBA" id="ARBA00022723"/>
    </source>
</evidence>